<evidence type="ECO:0000256" key="5">
    <source>
        <dbReference type="ARBA" id="ARBA00022917"/>
    </source>
</evidence>
<keyword evidence="6 8" id="KW-0030">Aminoacyl-tRNA synthetase</keyword>
<comment type="similarity">
    <text evidence="9">Belongs to the class-I aminoacyl-tRNA synthetase family.</text>
</comment>
<proteinExistence type="inferred from homology"/>
<feature type="binding site" evidence="8">
    <location>
        <position position="154"/>
    </location>
    <ligand>
        <name>Zn(2+)</name>
        <dbReference type="ChEBI" id="CHEBI:29105"/>
    </ligand>
</feature>
<dbReference type="GO" id="GO:0005524">
    <property type="term" value="F:ATP binding"/>
    <property type="evidence" value="ECO:0007669"/>
    <property type="project" value="UniProtKB-UniRule"/>
</dbReference>
<dbReference type="InterPro" id="IPR014758">
    <property type="entry name" value="Met-tRNA_synth"/>
</dbReference>
<dbReference type="Pfam" id="PF19303">
    <property type="entry name" value="Anticodon_3"/>
    <property type="match status" value="1"/>
</dbReference>
<evidence type="ECO:0000256" key="8">
    <source>
        <dbReference type="HAMAP-Rule" id="MF_01228"/>
    </source>
</evidence>
<dbReference type="SUPFAM" id="SSF47323">
    <property type="entry name" value="Anticodon-binding domain of a subclass of class I aminoacyl-tRNA synthetases"/>
    <property type="match status" value="1"/>
</dbReference>
<evidence type="ECO:0000256" key="2">
    <source>
        <dbReference type="ARBA" id="ARBA00022598"/>
    </source>
</evidence>
<feature type="domain" description="Methionyl/Leucyl tRNA synthetase" evidence="10">
    <location>
        <begin position="146"/>
        <end position="371"/>
    </location>
</feature>
<feature type="binding site" evidence="8">
    <location>
        <position position="151"/>
    </location>
    <ligand>
        <name>Zn(2+)</name>
        <dbReference type="ChEBI" id="CHEBI:29105"/>
    </ligand>
</feature>
<evidence type="ECO:0000256" key="6">
    <source>
        <dbReference type="ARBA" id="ARBA00023146"/>
    </source>
</evidence>
<dbReference type="EMBL" id="PVWG01000038">
    <property type="protein sequence ID" value="PSB16706.1"/>
    <property type="molecule type" value="Genomic_DNA"/>
</dbReference>
<name>A0A2T1D8E6_9CYAN</name>
<comment type="caution">
    <text evidence="12">The sequence shown here is derived from an EMBL/GenBank/DDBJ whole genome shotgun (WGS) entry which is preliminary data.</text>
</comment>
<dbReference type="CDD" id="cd00814">
    <property type="entry name" value="MetRS_core"/>
    <property type="match status" value="1"/>
</dbReference>
<dbReference type="FunFam" id="2.170.220.10:FF:000001">
    <property type="entry name" value="methionine--tRNA ligase, mitochondrial"/>
    <property type="match status" value="1"/>
</dbReference>
<evidence type="ECO:0000313" key="12">
    <source>
        <dbReference type="EMBL" id="PSB16706.1"/>
    </source>
</evidence>
<keyword evidence="8" id="KW-0963">Cytoplasm</keyword>
<comment type="subcellular location">
    <subcellularLocation>
        <location evidence="8">Cytoplasm</location>
    </subcellularLocation>
</comment>
<dbReference type="STRING" id="1920490.GCA_001895925_00046"/>
<dbReference type="EC" id="6.1.1.10" evidence="8"/>
<sequence length="534" mass="60909">MSFENAEKHRFAITTPLYYVNDLPHIGSAYPTIAADAMARFQRLQGKSVLFVTGSDEHGQKIQRTAESLGRSPQEHCDLIVEGFKSLWDKLNIRYDRFIRTTDDRHAAIVEEFFQRVWESGDIYLSQQQGWYCVACEEFKEERELLDDHYCAIHPNKQAEWRDEENYFFRLSNYQQKLEQLYQDQPDFILPATRRNEVLNFVGQGLRDFSISRRNLDWGFPVPVDPKQTLYVWFDALLGYITALLDPDAEPTLDNALSKWWPINIHLIGKDILRFHAVYWPAMLMSAGLSLPDRVFGHGFLVRDGLKIGKSTGNAIDPVPLVDRYGADAVRYYFLKEIEFGRDGVFDETRFVNILNADLANDLGNLLNRTLKMAQKYCGGHVPDISGEEIAADNFLKAVGSELGSKVAQAYDDLAFSSACDAILTSVRMGNKYIDEQAPWALYKQGKQADVEQVLYSVLESVRLAAYLLSPIIPNVSTQIYQQLGYSADFADTRLIDVSTTFQNHQTWGILPAKQILGEPHPVFQKLELPEESS</sequence>
<dbReference type="InterPro" id="IPR014729">
    <property type="entry name" value="Rossmann-like_a/b/a_fold"/>
</dbReference>
<feature type="short sequence motif" description="'KMSKS' region" evidence="8">
    <location>
        <begin position="307"/>
        <end position="311"/>
    </location>
</feature>
<feature type="binding site" evidence="8">
    <location>
        <position position="133"/>
    </location>
    <ligand>
        <name>Zn(2+)</name>
        <dbReference type="ChEBI" id="CHEBI:29105"/>
    </ligand>
</feature>
<dbReference type="PRINTS" id="PR01041">
    <property type="entry name" value="TRNASYNTHMET"/>
</dbReference>
<dbReference type="NCBIfam" id="NF008900">
    <property type="entry name" value="PRK12267.1"/>
    <property type="match status" value="1"/>
</dbReference>
<dbReference type="GO" id="GO:0005737">
    <property type="term" value="C:cytoplasm"/>
    <property type="evidence" value="ECO:0007669"/>
    <property type="project" value="UniProtKB-SubCell"/>
</dbReference>
<keyword evidence="5 8" id="KW-0648">Protein biosynthesis</keyword>
<keyword evidence="4 8" id="KW-0067">ATP-binding</keyword>
<dbReference type="InterPro" id="IPR023457">
    <property type="entry name" value="Met-tRNA_synth_2"/>
</dbReference>
<dbReference type="GO" id="GO:0004825">
    <property type="term" value="F:methionine-tRNA ligase activity"/>
    <property type="evidence" value="ECO:0007669"/>
    <property type="project" value="UniProtKB-UniRule"/>
</dbReference>
<dbReference type="InterPro" id="IPR033911">
    <property type="entry name" value="MetRS_core"/>
</dbReference>
<dbReference type="SUPFAM" id="SSF52374">
    <property type="entry name" value="Nucleotidylyl transferase"/>
    <property type="match status" value="1"/>
</dbReference>
<feature type="domain" description="Methionyl/Leucyl tRNA synthetase" evidence="10">
    <location>
        <begin position="12"/>
        <end position="144"/>
    </location>
</feature>
<dbReference type="InterPro" id="IPR041872">
    <property type="entry name" value="Anticodon_Met"/>
</dbReference>
<feature type="domain" description="Methionyl-tRNA synthetase anticodon-binding" evidence="11">
    <location>
        <begin position="406"/>
        <end position="488"/>
    </location>
</feature>
<dbReference type="Proteomes" id="UP000238634">
    <property type="component" value="Unassembled WGS sequence"/>
</dbReference>
<feature type="binding site" evidence="8">
    <location>
        <position position="136"/>
    </location>
    <ligand>
        <name>Zn(2+)</name>
        <dbReference type="ChEBI" id="CHEBI:29105"/>
    </ligand>
</feature>
<keyword evidence="3 8" id="KW-0547">Nucleotide-binding</keyword>
<organism evidence="12 13">
    <name type="scientific">Phormidesmis priestleyi ULC007</name>
    <dbReference type="NCBI Taxonomy" id="1920490"/>
    <lineage>
        <taxon>Bacteria</taxon>
        <taxon>Bacillati</taxon>
        <taxon>Cyanobacteriota</taxon>
        <taxon>Cyanophyceae</taxon>
        <taxon>Leptolyngbyales</taxon>
        <taxon>Leptolyngbyaceae</taxon>
        <taxon>Phormidesmis</taxon>
    </lineage>
</organism>
<evidence type="ECO:0000256" key="3">
    <source>
        <dbReference type="ARBA" id="ARBA00022741"/>
    </source>
</evidence>
<accession>A0A2T1D8E6</accession>
<dbReference type="AlphaFoldDB" id="A0A2T1D8E6"/>
<reference evidence="12 13" key="1">
    <citation type="submission" date="2018-02" db="EMBL/GenBank/DDBJ databases">
        <authorList>
            <person name="Cohen D.B."/>
            <person name="Kent A.D."/>
        </authorList>
    </citation>
    <scope>NUCLEOTIDE SEQUENCE [LARGE SCALE GENOMIC DNA]</scope>
    <source>
        <strain evidence="12 13">ULC007</strain>
    </source>
</reference>
<dbReference type="NCBIfam" id="TIGR00398">
    <property type="entry name" value="metG"/>
    <property type="match status" value="1"/>
</dbReference>
<dbReference type="PANTHER" id="PTHR43326">
    <property type="entry name" value="METHIONYL-TRNA SYNTHETASE"/>
    <property type="match status" value="1"/>
</dbReference>
<dbReference type="Pfam" id="PF09334">
    <property type="entry name" value="tRNA-synt_1g"/>
    <property type="match status" value="2"/>
</dbReference>
<keyword evidence="2 8" id="KW-0436">Ligase</keyword>
<evidence type="ECO:0000256" key="9">
    <source>
        <dbReference type="RuleBase" id="RU363039"/>
    </source>
</evidence>
<protein>
    <recommendedName>
        <fullName evidence="8">Methionine--tRNA ligase</fullName>
        <ecNumber evidence="8">6.1.1.10</ecNumber>
    </recommendedName>
    <alternativeName>
        <fullName evidence="8">Methionyl-tRNA synthetase</fullName>
        <shortName evidence="8">MetRS</shortName>
    </alternativeName>
</protein>
<dbReference type="Gene3D" id="2.170.220.10">
    <property type="match status" value="1"/>
</dbReference>
<comment type="function">
    <text evidence="1 8">Is required not only for elongation of protein synthesis but also for the initiation of all mRNA translation through initiator tRNA(fMet) aminoacylation.</text>
</comment>
<comment type="subunit">
    <text evidence="8">Monomer.</text>
</comment>
<evidence type="ECO:0000256" key="4">
    <source>
        <dbReference type="ARBA" id="ARBA00022840"/>
    </source>
</evidence>
<reference evidence="12 13" key="2">
    <citation type="submission" date="2018-03" db="EMBL/GenBank/DDBJ databases">
        <title>The ancient ancestry and fast evolution of plastids.</title>
        <authorList>
            <person name="Moore K.R."/>
            <person name="Magnabosco C."/>
            <person name="Momper L."/>
            <person name="Gold D.A."/>
            <person name="Bosak T."/>
            <person name="Fournier G.P."/>
        </authorList>
    </citation>
    <scope>NUCLEOTIDE SEQUENCE [LARGE SCALE GENOMIC DNA]</scope>
    <source>
        <strain evidence="12 13">ULC007</strain>
    </source>
</reference>
<dbReference type="Gene3D" id="1.10.730.10">
    <property type="entry name" value="Isoleucyl-tRNA Synthetase, Domain 1"/>
    <property type="match status" value="1"/>
</dbReference>
<evidence type="ECO:0000256" key="7">
    <source>
        <dbReference type="ARBA" id="ARBA00047364"/>
    </source>
</evidence>
<dbReference type="InterPro" id="IPR009080">
    <property type="entry name" value="tRNAsynth_Ia_anticodon-bd"/>
</dbReference>
<comment type="caution">
    <text evidence="8">Lacks conserved residue(s) required for the propagation of feature annotation.</text>
</comment>
<dbReference type="HAMAP" id="MF_01228">
    <property type="entry name" value="Met_tRNA_synth_type2"/>
    <property type="match status" value="1"/>
</dbReference>
<evidence type="ECO:0000313" key="13">
    <source>
        <dbReference type="Proteomes" id="UP000238634"/>
    </source>
</evidence>
<dbReference type="GO" id="GO:0006431">
    <property type="term" value="P:methionyl-tRNA aminoacylation"/>
    <property type="evidence" value="ECO:0007669"/>
    <property type="project" value="UniProtKB-UniRule"/>
</dbReference>
<evidence type="ECO:0000259" key="10">
    <source>
        <dbReference type="Pfam" id="PF09334"/>
    </source>
</evidence>
<gene>
    <name evidence="8" type="primary">metG</name>
    <name evidence="12" type="ORF">C7B65_20910</name>
</gene>
<evidence type="ECO:0000256" key="1">
    <source>
        <dbReference type="ARBA" id="ARBA00003314"/>
    </source>
</evidence>
<keyword evidence="13" id="KW-1185">Reference proteome</keyword>
<dbReference type="OrthoDB" id="9810191at2"/>
<evidence type="ECO:0000259" key="11">
    <source>
        <dbReference type="Pfam" id="PF19303"/>
    </source>
</evidence>
<dbReference type="Gene3D" id="3.40.50.620">
    <property type="entry name" value="HUPs"/>
    <property type="match status" value="1"/>
</dbReference>
<comment type="catalytic activity">
    <reaction evidence="7 8">
        <text>tRNA(Met) + L-methionine + ATP = L-methionyl-tRNA(Met) + AMP + diphosphate</text>
        <dbReference type="Rhea" id="RHEA:13481"/>
        <dbReference type="Rhea" id="RHEA-COMP:9667"/>
        <dbReference type="Rhea" id="RHEA-COMP:9698"/>
        <dbReference type="ChEBI" id="CHEBI:30616"/>
        <dbReference type="ChEBI" id="CHEBI:33019"/>
        <dbReference type="ChEBI" id="CHEBI:57844"/>
        <dbReference type="ChEBI" id="CHEBI:78442"/>
        <dbReference type="ChEBI" id="CHEBI:78530"/>
        <dbReference type="ChEBI" id="CHEBI:456215"/>
        <dbReference type="EC" id="6.1.1.10"/>
    </reaction>
</comment>
<dbReference type="InterPro" id="IPR015413">
    <property type="entry name" value="Methionyl/Leucyl_tRNA_Synth"/>
</dbReference>
<feature type="short sequence motif" description="'HIGH' region" evidence="8">
    <location>
        <begin position="18"/>
        <end position="28"/>
    </location>
</feature>
<dbReference type="RefSeq" id="WP_073074460.1">
    <property type="nucleotide sequence ID" value="NZ_MPPI01000037.1"/>
</dbReference>
<dbReference type="PANTHER" id="PTHR43326:SF1">
    <property type="entry name" value="METHIONINE--TRNA LIGASE, MITOCHONDRIAL"/>
    <property type="match status" value="1"/>
</dbReference>
<dbReference type="CDD" id="cd07957">
    <property type="entry name" value="Anticodon_Ia_Met"/>
    <property type="match status" value="1"/>
</dbReference>